<proteinExistence type="predicted"/>
<dbReference type="InterPro" id="IPR016181">
    <property type="entry name" value="Acyl_CoA_acyltransferase"/>
</dbReference>
<keyword evidence="2" id="KW-0012">Acyltransferase</keyword>
<dbReference type="InterPro" id="IPR050832">
    <property type="entry name" value="Bact_Acetyltransf"/>
</dbReference>
<dbReference type="PROSITE" id="PS51186">
    <property type="entry name" value="GNAT"/>
    <property type="match status" value="1"/>
</dbReference>
<dbReference type="PANTHER" id="PTHR43877">
    <property type="entry name" value="AMINOALKYLPHOSPHONATE N-ACETYLTRANSFERASE-RELATED-RELATED"/>
    <property type="match status" value="1"/>
</dbReference>
<protein>
    <recommendedName>
        <fullName evidence="3">N-acetyltransferase domain-containing protein</fullName>
    </recommendedName>
</protein>
<organism evidence="4">
    <name type="scientific">marine metagenome</name>
    <dbReference type="NCBI Taxonomy" id="408172"/>
    <lineage>
        <taxon>unclassified sequences</taxon>
        <taxon>metagenomes</taxon>
        <taxon>ecological metagenomes</taxon>
    </lineage>
</organism>
<gene>
    <name evidence="4" type="ORF">METZ01_LOCUS18208</name>
</gene>
<sequence length="234" mass="25786">VPTDQPLHWDSSGVRIRTSSRRGSEAYLRPTRSSKKLRSDEIRAALEVLALNGVKSVFTSAIGQPEQSFFMSLGFEVHEELLLLSNDLSMHVPKPGRATRRALRSDRAHILDIDTSAFPRFWQFDTAGLSEAIKATPSSRVRVNADLPPQGFAITGRAGRQGFLQRLAVHPTHQGGGLGRSLVADALSWLQKRRATDVLVNTQLGNLTALGLYESMGFTRQSKGLAVLRWDVSE</sequence>
<feature type="domain" description="N-acetyltransferase" evidence="3">
    <location>
        <begin position="97"/>
        <end position="234"/>
    </location>
</feature>
<evidence type="ECO:0000313" key="4">
    <source>
        <dbReference type="EMBL" id="SUZ65354.1"/>
    </source>
</evidence>
<evidence type="ECO:0000259" key="3">
    <source>
        <dbReference type="PROSITE" id="PS51186"/>
    </source>
</evidence>
<dbReference type="SUPFAM" id="SSF55729">
    <property type="entry name" value="Acyl-CoA N-acyltransferases (Nat)"/>
    <property type="match status" value="1"/>
</dbReference>
<dbReference type="EMBL" id="UINC01000957">
    <property type="protein sequence ID" value="SUZ65354.1"/>
    <property type="molecule type" value="Genomic_DNA"/>
</dbReference>
<dbReference type="InterPro" id="IPR000182">
    <property type="entry name" value="GNAT_dom"/>
</dbReference>
<dbReference type="GO" id="GO:0016747">
    <property type="term" value="F:acyltransferase activity, transferring groups other than amino-acyl groups"/>
    <property type="evidence" value="ECO:0007669"/>
    <property type="project" value="InterPro"/>
</dbReference>
<accession>A0A381PFG1</accession>
<dbReference type="CDD" id="cd04301">
    <property type="entry name" value="NAT_SF"/>
    <property type="match status" value="1"/>
</dbReference>
<reference evidence="4" key="1">
    <citation type="submission" date="2018-05" db="EMBL/GenBank/DDBJ databases">
        <authorList>
            <person name="Lanie J.A."/>
            <person name="Ng W.-L."/>
            <person name="Kazmierczak K.M."/>
            <person name="Andrzejewski T.M."/>
            <person name="Davidsen T.M."/>
            <person name="Wayne K.J."/>
            <person name="Tettelin H."/>
            <person name="Glass J.I."/>
            <person name="Rusch D."/>
            <person name="Podicherti R."/>
            <person name="Tsui H.-C.T."/>
            <person name="Winkler M.E."/>
        </authorList>
    </citation>
    <scope>NUCLEOTIDE SEQUENCE</scope>
</reference>
<dbReference type="PANTHER" id="PTHR43877:SF2">
    <property type="entry name" value="AMINOALKYLPHOSPHONATE N-ACETYLTRANSFERASE-RELATED"/>
    <property type="match status" value="1"/>
</dbReference>
<dbReference type="AlphaFoldDB" id="A0A381PFG1"/>
<evidence type="ECO:0000256" key="1">
    <source>
        <dbReference type="ARBA" id="ARBA00022679"/>
    </source>
</evidence>
<dbReference type="Gene3D" id="3.40.630.30">
    <property type="match status" value="1"/>
</dbReference>
<evidence type="ECO:0000256" key="2">
    <source>
        <dbReference type="ARBA" id="ARBA00023315"/>
    </source>
</evidence>
<name>A0A381PFG1_9ZZZZ</name>
<dbReference type="Pfam" id="PF00583">
    <property type="entry name" value="Acetyltransf_1"/>
    <property type="match status" value="1"/>
</dbReference>
<feature type="non-terminal residue" evidence="4">
    <location>
        <position position="1"/>
    </location>
</feature>
<keyword evidence="1" id="KW-0808">Transferase</keyword>